<dbReference type="Gene3D" id="2.20.28.120">
    <property type="entry name" value="Ribosomal protein L33"/>
    <property type="match status" value="1"/>
</dbReference>
<dbReference type="GO" id="GO:0003735">
    <property type="term" value="F:structural constituent of ribosome"/>
    <property type="evidence" value="ECO:0007669"/>
    <property type="project" value="InterPro"/>
</dbReference>
<evidence type="ECO:0000256" key="4">
    <source>
        <dbReference type="ARBA" id="ARBA00035176"/>
    </source>
</evidence>
<dbReference type="NCBIfam" id="TIGR01023">
    <property type="entry name" value="rpmG_bact"/>
    <property type="match status" value="1"/>
</dbReference>
<reference evidence="6 7" key="1">
    <citation type="submission" date="2016-11" db="EMBL/GenBank/DDBJ databases">
        <title>Interaction between Lactobacillus species and yeast in water kefir.</title>
        <authorList>
            <person name="Behr J."/>
            <person name="Xu D."/>
            <person name="Vogel R.F."/>
        </authorList>
    </citation>
    <scope>NUCLEOTIDE SEQUENCE [LARGE SCALE GENOMIC DNA]</scope>
    <source>
        <strain evidence="6 7">TMW 1.1822</strain>
    </source>
</reference>
<dbReference type="NCBIfam" id="NF001860">
    <property type="entry name" value="PRK00595.1"/>
    <property type="match status" value="1"/>
</dbReference>
<dbReference type="GeneID" id="98310365"/>
<dbReference type="InterPro" id="IPR001705">
    <property type="entry name" value="Ribosomal_bL33"/>
</dbReference>
<keyword evidence="2 5" id="KW-0689">Ribosomal protein</keyword>
<evidence type="ECO:0000313" key="6">
    <source>
        <dbReference type="EMBL" id="AUJ29099.1"/>
    </source>
</evidence>
<evidence type="ECO:0000256" key="2">
    <source>
        <dbReference type="ARBA" id="ARBA00022980"/>
    </source>
</evidence>
<dbReference type="GO" id="GO:0005737">
    <property type="term" value="C:cytoplasm"/>
    <property type="evidence" value="ECO:0007669"/>
    <property type="project" value="UniProtKB-ARBA"/>
</dbReference>
<sequence>MRTNIILECKETRERLYLTSKNKRNTPEALKLMKYSPRLKQRALFVEVRK</sequence>
<dbReference type="RefSeq" id="WP_083481848.1">
    <property type="nucleotide sequence ID" value="NZ_CP018176.1"/>
</dbReference>
<comment type="similarity">
    <text evidence="1 5">Belongs to the bacterial ribosomal protein bL33 family.</text>
</comment>
<dbReference type="EMBL" id="CP018176">
    <property type="protein sequence ID" value="AUJ29099.1"/>
    <property type="molecule type" value="Genomic_DNA"/>
</dbReference>
<accession>A0A3S6QNB0</accession>
<evidence type="ECO:0000256" key="5">
    <source>
        <dbReference type="HAMAP-Rule" id="MF_00294"/>
    </source>
</evidence>
<dbReference type="SUPFAM" id="SSF57829">
    <property type="entry name" value="Zn-binding ribosomal proteins"/>
    <property type="match status" value="1"/>
</dbReference>
<dbReference type="GO" id="GO:1990904">
    <property type="term" value="C:ribonucleoprotein complex"/>
    <property type="evidence" value="ECO:0007669"/>
    <property type="project" value="UniProtKB-KW"/>
</dbReference>
<dbReference type="InterPro" id="IPR038584">
    <property type="entry name" value="Ribosomal_bL33_sf"/>
</dbReference>
<dbReference type="Pfam" id="PF00471">
    <property type="entry name" value="Ribosomal_L33"/>
    <property type="match status" value="1"/>
</dbReference>
<dbReference type="GO" id="GO:0005840">
    <property type="term" value="C:ribosome"/>
    <property type="evidence" value="ECO:0007669"/>
    <property type="project" value="UniProtKB-KW"/>
</dbReference>
<evidence type="ECO:0000313" key="7">
    <source>
        <dbReference type="Proteomes" id="UP000314960"/>
    </source>
</evidence>
<dbReference type="AlphaFoldDB" id="A0A3S6QNB0"/>
<dbReference type="KEGG" id="lhw:BSQ49_02070"/>
<protein>
    <recommendedName>
        <fullName evidence="4 5">Large ribosomal subunit protein bL33</fullName>
    </recommendedName>
</protein>
<dbReference type="HAMAP" id="MF_00294">
    <property type="entry name" value="Ribosomal_bL33"/>
    <property type="match status" value="1"/>
</dbReference>
<evidence type="ECO:0000256" key="3">
    <source>
        <dbReference type="ARBA" id="ARBA00023274"/>
    </source>
</evidence>
<organism evidence="6 7">
    <name type="scientific">Liquorilactobacillus hordei</name>
    <dbReference type="NCBI Taxonomy" id="468911"/>
    <lineage>
        <taxon>Bacteria</taxon>
        <taxon>Bacillati</taxon>
        <taxon>Bacillota</taxon>
        <taxon>Bacilli</taxon>
        <taxon>Lactobacillales</taxon>
        <taxon>Lactobacillaceae</taxon>
        <taxon>Liquorilactobacillus</taxon>
    </lineage>
</organism>
<keyword evidence="3 5" id="KW-0687">Ribonucleoprotein</keyword>
<name>A0A3S6QNB0_9LACO</name>
<dbReference type="Proteomes" id="UP000314960">
    <property type="component" value="Chromosome"/>
</dbReference>
<dbReference type="InterPro" id="IPR011332">
    <property type="entry name" value="Ribosomal_zn-bd"/>
</dbReference>
<gene>
    <name evidence="5" type="primary">rpmG</name>
    <name evidence="6" type="ORF">BSQ49_02070</name>
</gene>
<dbReference type="GO" id="GO:0006412">
    <property type="term" value="P:translation"/>
    <property type="evidence" value="ECO:0007669"/>
    <property type="project" value="UniProtKB-UniRule"/>
</dbReference>
<evidence type="ECO:0000256" key="1">
    <source>
        <dbReference type="ARBA" id="ARBA00007596"/>
    </source>
</evidence>
<proteinExistence type="inferred from homology"/>